<dbReference type="CDD" id="cd02213">
    <property type="entry name" value="cupin_PMI_typeII_C"/>
    <property type="match status" value="1"/>
</dbReference>
<evidence type="ECO:0000313" key="3">
    <source>
        <dbReference type="EMBL" id="CAB4869173.1"/>
    </source>
</evidence>
<dbReference type="AlphaFoldDB" id="A0A6J7DPB2"/>
<dbReference type="InterPro" id="IPR011051">
    <property type="entry name" value="RmlC_Cupin_sf"/>
</dbReference>
<dbReference type="InterPro" id="IPR051161">
    <property type="entry name" value="Mannose-6P_isomerase_type2"/>
</dbReference>
<dbReference type="PANTHER" id="PTHR46390">
    <property type="entry name" value="MANNOSE-1-PHOSPHATE GUANYLYLTRANSFERASE"/>
    <property type="match status" value="1"/>
</dbReference>
<organism evidence="3">
    <name type="scientific">freshwater metagenome</name>
    <dbReference type="NCBI Taxonomy" id="449393"/>
    <lineage>
        <taxon>unclassified sequences</taxon>
        <taxon>metagenomes</taxon>
        <taxon>ecological metagenomes</taxon>
    </lineage>
</organism>
<dbReference type="EMBL" id="CAFBLT010000001">
    <property type="protein sequence ID" value="CAB4869173.1"/>
    <property type="molecule type" value="Genomic_DNA"/>
</dbReference>
<dbReference type="GO" id="GO:0004475">
    <property type="term" value="F:mannose-1-phosphate guanylyltransferase (GTP) activity"/>
    <property type="evidence" value="ECO:0007669"/>
    <property type="project" value="TreeGrafter"/>
</dbReference>
<name>A0A6J7DPB2_9ZZZZ</name>
<dbReference type="EMBL" id="CAFBPM010000003">
    <property type="protein sequence ID" value="CAB5012276.1"/>
    <property type="molecule type" value="Genomic_DNA"/>
</dbReference>
<reference evidence="3" key="1">
    <citation type="submission" date="2020-05" db="EMBL/GenBank/DDBJ databases">
        <authorList>
            <person name="Chiriac C."/>
            <person name="Salcher M."/>
            <person name="Ghai R."/>
            <person name="Kavagutti S V."/>
        </authorList>
    </citation>
    <scope>NUCLEOTIDE SEQUENCE</scope>
</reference>
<evidence type="ECO:0000313" key="2">
    <source>
        <dbReference type="EMBL" id="CAB4831585.1"/>
    </source>
</evidence>
<evidence type="ECO:0000259" key="1">
    <source>
        <dbReference type="Pfam" id="PF01050"/>
    </source>
</evidence>
<dbReference type="InterPro" id="IPR001538">
    <property type="entry name" value="Man6P_isomerase-2_C"/>
</dbReference>
<dbReference type="SUPFAM" id="SSF51182">
    <property type="entry name" value="RmlC-like cupins"/>
    <property type="match status" value="1"/>
</dbReference>
<dbReference type="EMBL" id="CAFABE010000062">
    <property type="protein sequence ID" value="CAB4831585.1"/>
    <property type="molecule type" value="Genomic_DNA"/>
</dbReference>
<dbReference type="PANTHER" id="PTHR46390:SF1">
    <property type="entry name" value="MANNOSE-1-PHOSPHATE GUANYLYLTRANSFERASE"/>
    <property type="match status" value="1"/>
</dbReference>
<proteinExistence type="predicted"/>
<sequence>MTTQFDEQGREFDERPWGRYVVLDDTEHFKVKQITVAPGKRLSYQSHAKRSEHWFVVEGVATVTLDEEVFEVRPGSAVDVAVGTRHRCGNDGTVPMVFIEVQYGESFGEDDIVRYDDDFGRADG</sequence>
<dbReference type="GO" id="GO:0005976">
    <property type="term" value="P:polysaccharide metabolic process"/>
    <property type="evidence" value="ECO:0007669"/>
    <property type="project" value="InterPro"/>
</dbReference>
<feature type="domain" description="Mannose-6-phosphate isomerase type II C-terminal" evidence="1">
    <location>
        <begin position="15"/>
        <end position="117"/>
    </location>
</feature>
<evidence type="ECO:0000313" key="4">
    <source>
        <dbReference type="EMBL" id="CAB5012276.1"/>
    </source>
</evidence>
<dbReference type="InterPro" id="IPR014710">
    <property type="entry name" value="RmlC-like_jellyroll"/>
</dbReference>
<protein>
    <submittedName>
        <fullName evidence="3">Unannotated protein</fullName>
    </submittedName>
</protein>
<accession>A0A6J7DPB2</accession>
<dbReference type="Pfam" id="PF01050">
    <property type="entry name" value="MannoseP_isomer"/>
    <property type="match status" value="1"/>
</dbReference>
<gene>
    <name evidence="2" type="ORF">UFOPK3164_01239</name>
    <name evidence="3" type="ORF">UFOPK3427_00680</name>
    <name evidence="4" type="ORF">UFOPK4112_00377</name>
</gene>
<dbReference type="GO" id="GO:0009298">
    <property type="term" value="P:GDP-mannose biosynthetic process"/>
    <property type="evidence" value="ECO:0007669"/>
    <property type="project" value="TreeGrafter"/>
</dbReference>
<dbReference type="Gene3D" id="2.60.120.10">
    <property type="entry name" value="Jelly Rolls"/>
    <property type="match status" value="1"/>
</dbReference>